<dbReference type="GO" id="GO:0032050">
    <property type="term" value="F:clathrin heavy chain binding"/>
    <property type="evidence" value="ECO:0007669"/>
    <property type="project" value="TreeGrafter"/>
</dbReference>
<dbReference type="PROSITE" id="PS50942">
    <property type="entry name" value="ENTH"/>
    <property type="match status" value="1"/>
</dbReference>
<feature type="domain" description="ENTH" evidence="9">
    <location>
        <begin position="24"/>
        <end position="162"/>
    </location>
</feature>
<dbReference type="Pfam" id="PF07651">
    <property type="entry name" value="ANTH"/>
    <property type="match status" value="1"/>
</dbReference>
<dbReference type="GO" id="GO:0005546">
    <property type="term" value="F:phosphatidylinositol-4,5-bisphosphate binding"/>
    <property type="evidence" value="ECO:0007669"/>
    <property type="project" value="TreeGrafter"/>
</dbReference>
<evidence type="ECO:0000256" key="5">
    <source>
        <dbReference type="ARBA" id="ARBA00023034"/>
    </source>
</evidence>
<gene>
    <name evidence="10" type="ORF">Tci_370109</name>
</gene>
<dbReference type="GO" id="GO:0072583">
    <property type="term" value="P:clathrin-dependent endocytosis"/>
    <property type="evidence" value="ECO:0007669"/>
    <property type="project" value="InterPro"/>
</dbReference>
<dbReference type="SUPFAM" id="SSF89009">
    <property type="entry name" value="GAT-like domain"/>
    <property type="match status" value="1"/>
</dbReference>
<dbReference type="InterPro" id="IPR011417">
    <property type="entry name" value="ANTH_dom"/>
</dbReference>
<dbReference type="CDD" id="cd16987">
    <property type="entry name" value="ANTH_N_AP180_plant"/>
    <property type="match status" value="1"/>
</dbReference>
<dbReference type="GO" id="GO:0048268">
    <property type="term" value="P:clathrin coat assembly"/>
    <property type="evidence" value="ECO:0007669"/>
    <property type="project" value="InterPro"/>
</dbReference>
<dbReference type="InterPro" id="IPR013809">
    <property type="entry name" value="ENTH"/>
</dbReference>
<dbReference type="InterPro" id="IPR008942">
    <property type="entry name" value="ENTH_VHS"/>
</dbReference>
<comment type="subcellular location">
    <subcellularLocation>
        <location evidence="1">Cytoplasmic vesicle</location>
        <location evidence="1">Clathrin-coated vesicle</location>
    </subcellularLocation>
    <subcellularLocation>
        <location evidence="2">Golgi apparatus</location>
    </subcellularLocation>
    <subcellularLocation>
        <location evidence="3">Membrane</location>
        <location evidence="3">Clathrin-coated pit</location>
    </subcellularLocation>
</comment>
<evidence type="ECO:0000256" key="3">
    <source>
        <dbReference type="ARBA" id="ARBA00004600"/>
    </source>
</evidence>
<dbReference type="PANTHER" id="PTHR22951:SF22">
    <property type="entry name" value="ENTH DOMAIN-CONTAINING PROTEIN"/>
    <property type="match status" value="1"/>
</dbReference>
<dbReference type="GO" id="GO:0030136">
    <property type="term" value="C:clathrin-coated vesicle"/>
    <property type="evidence" value="ECO:0007669"/>
    <property type="project" value="UniProtKB-SubCell"/>
</dbReference>
<keyword evidence="4" id="KW-0254">Endocytosis</keyword>
<reference evidence="10" key="1">
    <citation type="journal article" date="2019" name="Sci. Rep.">
        <title>Draft genome of Tanacetum cinerariifolium, the natural source of mosquito coil.</title>
        <authorList>
            <person name="Yamashiro T."/>
            <person name="Shiraishi A."/>
            <person name="Satake H."/>
            <person name="Nakayama K."/>
        </authorList>
    </citation>
    <scope>NUCLEOTIDE SEQUENCE</scope>
</reference>
<dbReference type="Gene3D" id="1.25.40.90">
    <property type="match status" value="1"/>
</dbReference>
<dbReference type="SUPFAM" id="SSF48464">
    <property type="entry name" value="ENTH/VHS domain"/>
    <property type="match status" value="1"/>
</dbReference>
<proteinExistence type="predicted"/>
<dbReference type="Gene3D" id="1.20.58.150">
    <property type="entry name" value="ANTH domain"/>
    <property type="match status" value="1"/>
</dbReference>
<sequence>MHRRFQRAYTSIKENTIVSYAKIATAGGFCDIDLILVKATTPEDIPLCDRYVLQLLKIFTVSASAYRTFASSFSRRFSKTNCWRVALKCLILMHRLLRALPYNSPFRTELLWARSNGYLTLNPCPFRDTSSFNSHDYTQFISTYANLLDEALDCLTIDCELAYKDSEENIESEEDEEDEEEEMILQSFPQKMKSVGEKLELLPQLQSLIDRVIECKPKGVAKRSFLIQCALKYIVRDSFFCYNNCHNEILAVLDHLIQLPYRSCMTAFCVYKKAAVQADHLSEFYDWCKSVGLCGIYEYPFVDRIPEIQIQALENFLNGMWQLTDSGSSTGSPMGSTIDSSSSSVEDAHKQLVRFNHWVQFDEDEKKEEKTLSWEVLLEASVILAPILVSNNYFYYEPDSFGVSSNDLNEQTEVECDKKSMGNNEGNGFGNEKEESVSIGLRKSNKIDIQRTGGSSLTVMEELFKVGKTMGYNMEGCIKNIEEIIEIQGEREVFK</sequence>
<evidence type="ECO:0000256" key="6">
    <source>
        <dbReference type="ARBA" id="ARBA00023136"/>
    </source>
</evidence>
<organism evidence="10">
    <name type="scientific">Tanacetum cinerariifolium</name>
    <name type="common">Dalmatian daisy</name>
    <name type="synonym">Chrysanthemum cinerariifolium</name>
    <dbReference type="NCBI Taxonomy" id="118510"/>
    <lineage>
        <taxon>Eukaryota</taxon>
        <taxon>Viridiplantae</taxon>
        <taxon>Streptophyta</taxon>
        <taxon>Embryophyta</taxon>
        <taxon>Tracheophyta</taxon>
        <taxon>Spermatophyta</taxon>
        <taxon>Magnoliopsida</taxon>
        <taxon>eudicotyledons</taxon>
        <taxon>Gunneridae</taxon>
        <taxon>Pentapetalae</taxon>
        <taxon>asterids</taxon>
        <taxon>campanulids</taxon>
        <taxon>Asterales</taxon>
        <taxon>Asteraceae</taxon>
        <taxon>Asteroideae</taxon>
        <taxon>Anthemideae</taxon>
        <taxon>Anthemidinae</taxon>
        <taxon>Tanacetum</taxon>
    </lineage>
</organism>
<dbReference type="InterPro" id="IPR014712">
    <property type="entry name" value="ANTH_dom_sf"/>
</dbReference>
<keyword evidence="5" id="KW-0333">Golgi apparatus</keyword>
<dbReference type="GO" id="GO:0005545">
    <property type="term" value="F:1-phosphatidylinositol binding"/>
    <property type="evidence" value="ECO:0007669"/>
    <property type="project" value="InterPro"/>
</dbReference>
<dbReference type="EMBL" id="BKCJ010143271">
    <property type="protein sequence ID" value="GEX98134.1"/>
    <property type="molecule type" value="Genomic_DNA"/>
</dbReference>
<dbReference type="GO" id="GO:0000149">
    <property type="term" value="F:SNARE binding"/>
    <property type="evidence" value="ECO:0007669"/>
    <property type="project" value="TreeGrafter"/>
</dbReference>
<evidence type="ECO:0000256" key="2">
    <source>
        <dbReference type="ARBA" id="ARBA00004555"/>
    </source>
</evidence>
<dbReference type="GO" id="GO:0006900">
    <property type="term" value="P:vesicle budding from membrane"/>
    <property type="evidence" value="ECO:0007669"/>
    <property type="project" value="TreeGrafter"/>
</dbReference>
<evidence type="ECO:0000256" key="1">
    <source>
        <dbReference type="ARBA" id="ARBA00004132"/>
    </source>
</evidence>
<dbReference type="SMART" id="SM00273">
    <property type="entry name" value="ENTH"/>
    <property type="match status" value="1"/>
</dbReference>
<protein>
    <submittedName>
        <fullName evidence="10">Putative clathrin assembly protein At2g25430</fullName>
    </submittedName>
</protein>
<evidence type="ECO:0000256" key="8">
    <source>
        <dbReference type="ARBA" id="ARBA00023329"/>
    </source>
</evidence>
<evidence type="ECO:0000259" key="9">
    <source>
        <dbReference type="PROSITE" id="PS50942"/>
    </source>
</evidence>
<comment type="caution">
    <text evidence="10">The sequence shown here is derived from an EMBL/GenBank/DDBJ whole genome shotgun (WGS) entry which is preliminary data.</text>
</comment>
<dbReference type="AlphaFoldDB" id="A0A699HI21"/>
<evidence type="ECO:0000256" key="4">
    <source>
        <dbReference type="ARBA" id="ARBA00022583"/>
    </source>
</evidence>
<accession>A0A699HI21</accession>
<keyword evidence="8" id="KW-0968">Cytoplasmic vesicle</keyword>
<dbReference type="InterPro" id="IPR045192">
    <property type="entry name" value="AP180-like"/>
</dbReference>
<dbReference type="GO" id="GO:0005905">
    <property type="term" value="C:clathrin-coated pit"/>
    <property type="evidence" value="ECO:0007669"/>
    <property type="project" value="UniProtKB-SubCell"/>
</dbReference>
<keyword evidence="7" id="KW-0168">Coated pit</keyword>
<dbReference type="InterPro" id="IPR048050">
    <property type="entry name" value="ANTH_N_plant"/>
</dbReference>
<dbReference type="PANTHER" id="PTHR22951">
    <property type="entry name" value="CLATHRIN ASSEMBLY PROTEIN"/>
    <property type="match status" value="1"/>
</dbReference>
<keyword evidence="6" id="KW-0472">Membrane</keyword>
<dbReference type="GO" id="GO:0005794">
    <property type="term" value="C:Golgi apparatus"/>
    <property type="evidence" value="ECO:0007669"/>
    <property type="project" value="UniProtKB-SubCell"/>
</dbReference>
<evidence type="ECO:0000313" key="10">
    <source>
        <dbReference type="EMBL" id="GEX98134.1"/>
    </source>
</evidence>
<name>A0A699HI21_TANCI</name>
<dbReference type="FunFam" id="1.20.58.150:FF:000005">
    <property type="entry name" value="putative clathrin assembly protein At2g25430"/>
    <property type="match status" value="1"/>
</dbReference>
<evidence type="ECO:0000256" key="7">
    <source>
        <dbReference type="ARBA" id="ARBA00023176"/>
    </source>
</evidence>